<proteinExistence type="predicted"/>
<evidence type="ECO:0000256" key="1">
    <source>
        <dbReference type="SAM" id="MobiDB-lite"/>
    </source>
</evidence>
<feature type="region of interest" description="Disordered" evidence="1">
    <location>
        <begin position="15"/>
        <end position="54"/>
    </location>
</feature>
<dbReference type="VEuPathDB" id="PlasmoDB:C922_05406"/>
<feature type="compositionally biased region" description="Basic and acidic residues" evidence="1">
    <location>
        <begin position="23"/>
        <end position="38"/>
    </location>
</feature>
<keyword evidence="3" id="KW-1185">Reference proteome</keyword>
<dbReference type="EMBL" id="KI965526">
    <property type="protein sequence ID" value="EUD64216.1"/>
    <property type="molecule type" value="Genomic_DNA"/>
</dbReference>
<accession>W7AFZ3</accession>
<dbReference type="GeneID" id="20040680"/>
<dbReference type="Proteomes" id="UP000030640">
    <property type="component" value="Unassembled WGS sequence"/>
</dbReference>
<name>W7AFZ3_9APIC</name>
<dbReference type="RefSeq" id="XP_008819199.1">
    <property type="nucleotide sequence ID" value="XM_008820977.1"/>
</dbReference>
<sequence length="82" mass="9248">MKSIKINIMGEYSGESIYTGDNELNKDKDRTTGEERNTPTDIKLGQSGKQVESNHLGAGAEDRIVRIIYYEKMRTQRAVLKG</sequence>
<evidence type="ECO:0000313" key="2">
    <source>
        <dbReference type="EMBL" id="EUD64216.1"/>
    </source>
</evidence>
<protein>
    <submittedName>
        <fullName evidence="2">Uncharacterized protein</fullName>
    </submittedName>
</protein>
<organism evidence="2 3">
    <name type="scientific">Plasmodium inui San Antonio 1</name>
    <dbReference type="NCBI Taxonomy" id="1237626"/>
    <lineage>
        <taxon>Eukaryota</taxon>
        <taxon>Sar</taxon>
        <taxon>Alveolata</taxon>
        <taxon>Apicomplexa</taxon>
        <taxon>Aconoidasida</taxon>
        <taxon>Haemosporida</taxon>
        <taxon>Plasmodiidae</taxon>
        <taxon>Plasmodium</taxon>
        <taxon>Plasmodium (Plasmodium)</taxon>
    </lineage>
</organism>
<dbReference type="AlphaFoldDB" id="W7AFZ3"/>
<reference evidence="2 3" key="1">
    <citation type="submission" date="2013-02" db="EMBL/GenBank/DDBJ databases">
        <title>The Genome Sequence of Plasmodium inui San Antonio 1.</title>
        <authorList>
            <consortium name="The Broad Institute Genome Sequencing Platform"/>
            <consortium name="The Broad Institute Genome Sequencing Center for Infectious Disease"/>
            <person name="Neafsey D."/>
            <person name="Cheeseman I."/>
            <person name="Volkman S."/>
            <person name="Adams J."/>
            <person name="Walker B."/>
            <person name="Young S.K."/>
            <person name="Zeng Q."/>
            <person name="Gargeya S."/>
            <person name="Fitzgerald M."/>
            <person name="Haas B."/>
            <person name="Abouelleil A."/>
            <person name="Alvarado L."/>
            <person name="Arachchi H.M."/>
            <person name="Berlin A.M."/>
            <person name="Chapman S.B."/>
            <person name="Dewar J."/>
            <person name="Goldberg J."/>
            <person name="Griggs A."/>
            <person name="Gujja S."/>
            <person name="Hansen M."/>
            <person name="Howarth C."/>
            <person name="Imamovic A."/>
            <person name="Larimer J."/>
            <person name="McCowan C."/>
            <person name="Murphy C."/>
            <person name="Neiman D."/>
            <person name="Pearson M."/>
            <person name="Priest M."/>
            <person name="Roberts A."/>
            <person name="Saif S."/>
            <person name="Shea T."/>
            <person name="Sisk P."/>
            <person name="Sykes S."/>
            <person name="Wortman J."/>
            <person name="Nusbaum C."/>
            <person name="Birren B."/>
        </authorList>
    </citation>
    <scope>NUCLEOTIDE SEQUENCE [LARGE SCALE GENOMIC DNA]</scope>
    <source>
        <strain evidence="2 3">San Antonio 1</strain>
    </source>
</reference>
<gene>
    <name evidence="2" type="ORF">C922_05406</name>
</gene>
<evidence type="ECO:0000313" key="3">
    <source>
        <dbReference type="Proteomes" id="UP000030640"/>
    </source>
</evidence>